<organism evidence="3 4">
    <name type="scientific">Niallia nealsonii</name>
    <dbReference type="NCBI Taxonomy" id="115979"/>
    <lineage>
        <taxon>Bacteria</taxon>
        <taxon>Bacillati</taxon>
        <taxon>Bacillota</taxon>
        <taxon>Bacilli</taxon>
        <taxon>Bacillales</taxon>
        <taxon>Bacillaceae</taxon>
        <taxon>Niallia</taxon>
    </lineage>
</organism>
<accession>A0A2N0YWQ9</accession>
<evidence type="ECO:0000313" key="3">
    <source>
        <dbReference type="EMBL" id="PKG21691.1"/>
    </source>
</evidence>
<proteinExistence type="predicted"/>
<name>A0A2N0YWQ9_9BACI</name>
<keyword evidence="4" id="KW-1185">Reference proteome</keyword>
<keyword evidence="2" id="KW-0812">Transmembrane</keyword>
<feature type="transmembrane region" description="Helical" evidence="2">
    <location>
        <begin position="12"/>
        <end position="31"/>
    </location>
</feature>
<dbReference type="RefSeq" id="WP_101179387.1">
    <property type="nucleotide sequence ID" value="NZ_PISE01000066.1"/>
</dbReference>
<feature type="region of interest" description="Disordered" evidence="1">
    <location>
        <begin position="128"/>
        <end position="149"/>
    </location>
</feature>
<gene>
    <name evidence="3" type="ORF">CWS01_21210</name>
</gene>
<evidence type="ECO:0000313" key="4">
    <source>
        <dbReference type="Proteomes" id="UP000233375"/>
    </source>
</evidence>
<evidence type="ECO:0000256" key="2">
    <source>
        <dbReference type="SAM" id="Phobius"/>
    </source>
</evidence>
<sequence>MNLLLVNKNKLAIVFGIVIAISLIAGTYFFYLNPKIARNEQNKLNLKAQQTLLSAIENNINKQNDLSNENSTTLQKIIPVKPLTEQLLFTIEKAETVSSSTVQNMVFSDGVSDLSSETDLLNEKVAESTTLENETTDESATTEQQDKDYTIDLPSGMKQLTVDLEIEAKDYFSLEKFIQTMESNQRALVIQNINYLTTGEKTKIVKTKELLSFRITFSVFYMPTLTDLQESIPKLEIPEPSNKINPLNN</sequence>
<dbReference type="Proteomes" id="UP000233375">
    <property type="component" value="Unassembled WGS sequence"/>
</dbReference>
<dbReference type="OrthoDB" id="2427034at2"/>
<feature type="compositionally biased region" description="Polar residues" evidence="1">
    <location>
        <begin position="128"/>
        <end position="143"/>
    </location>
</feature>
<keyword evidence="2" id="KW-1133">Transmembrane helix</keyword>
<dbReference type="AlphaFoldDB" id="A0A2N0YWQ9"/>
<comment type="caution">
    <text evidence="3">The sequence shown here is derived from an EMBL/GenBank/DDBJ whole genome shotgun (WGS) entry which is preliminary data.</text>
</comment>
<protein>
    <recommendedName>
        <fullName evidence="5">Type IV pilus assembly protein PilO</fullName>
    </recommendedName>
</protein>
<reference evidence="3 4" key="1">
    <citation type="journal article" date="2003" name="Int. J. Syst. Evol. Microbiol.">
        <title>Bacillus nealsonii sp. nov., isolated from a spacecraft-assembly facility, whose spores are gamma-radiation resistant.</title>
        <authorList>
            <person name="Venkateswaran K."/>
            <person name="Kempf M."/>
            <person name="Chen F."/>
            <person name="Satomi M."/>
            <person name="Nicholson W."/>
            <person name="Kern R."/>
        </authorList>
    </citation>
    <scope>NUCLEOTIDE SEQUENCE [LARGE SCALE GENOMIC DNA]</scope>
    <source>
        <strain evidence="3 4">FO-92</strain>
    </source>
</reference>
<dbReference type="EMBL" id="PISE01000066">
    <property type="protein sequence ID" value="PKG21691.1"/>
    <property type="molecule type" value="Genomic_DNA"/>
</dbReference>
<evidence type="ECO:0000256" key="1">
    <source>
        <dbReference type="SAM" id="MobiDB-lite"/>
    </source>
</evidence>
<keyword evidence="2" id="KW-0472">Membrane</keyword>
<evidence type="ECO:0008006" key="5">
    <source>
        <dbReference type="Google" id="ProtNLM"/>
    </source>
</evidence>